<accession>A0A1R1L6J1</accession>
<comment type="caution">
    <text evidence="2">The sequence shown here is derived from an EMBL/GenBank/DDBJ whole genome shotgun (WGS) entry which is preliminary data.</text>
</comment>
<proteinExistence type="predicted"/>
<feature type="transmembrane region" description="Helical" evidence="1">
    <location>
        <begin position="75"/>
        <end position="96"/>
    </location>
</feature>
<keyword evidence="1" id="KW-0812">Transmembrane</keyword>
<name>A0A1R1L6J1_9MICC</name>
<organism evidence="2 3">
    <name type="scientific">Tersicoccus phoenicis</name>
    <dbReference type="NCBI Taxonomy" id="554083"/>
    <lineage>
        <taxon>Bacteria</taxon>
        <taxon>Bacillati</taxon>
        <taxon>Actinomycetota</taxon>
        <taxon>Actinomycetes</taxon>
        <taxon>Micrococcales</taxon>
        <taxon>Micrococcaceae</taxon>
        <taxon>Tersicoccus</taxon>
    </lineage>
</organism>
<dbReference type="STRING" id="554083.BKD30_14275"/>
<feature type="transmembrane region" description="Helical" evidence="1">
    <location>
        <begin position="146"/>
        <end position="165"/>
    </location>
</feature>
<keyword evidence="1" id="KW-1133">Transmembrane helix</keyword>
<evidence type="ECO:0000313" key="3">
    <source>
        <dbReference type="Proteomes" id="UP000187085"/>
    </source>
</evidence>
<protein>
    <submittedName>
        <fullName evidence="2">Uncharacterized protein</fullName>
    </submittedName>
</protein>
<dbReference type="EMBL" id="MRDE01000081">
    <property type="protein sequence ID" value="OMH23039.1"/>
    <property type="molecule type" value="Genomic_DNA"/>
</dbReference>
<dbReference type="Proteomes" id="UP000187085">
    <property type="component" value="Unassembled WGS sequence"/>
</dbReference>
<reference evidence="2 3" key="1">
    <citation type="submission" date="2016-12" db="EMBL/GenBank/DDBJ databases">
        <title>Draft genome of Tersicoccus phoenicis 1P05MA.</title>
        <authorList>
            <person name="Nakajima Y."/>
            <person name="Yoshizawa S."/>
            <person name="Nakamura K."/>
            <person name="Ogura Y."/>
            <person name="Hayashi T."/>
            <person name="Kogure K."/>
        </authorList>
    </citation>
    <scope>NUCLEOTIDE SEQUENCE [LARGE SCALE GENOMIC DNA]</scope>
    <source>
        <strain evidence="2 3">1p05MA</strain>
    </source>
</reference>
<gene>
    <name evidence="2" type="ORF">BKD30_14275</name>
</gene>
<keyword evidence="1" id="KW-0472">Membrane</keyword>
<keyword evidence="3" id="KW-1185">Reference proteome</keyword>
<dbReference type="RefSeq" id="WP_076705668.1">
    <property type="nucleotide sequence ID" value="NZ_MRDE01000081.1"/>
</dbReference>
<evidence type="ECO:0000313" key="2">
    <source>
        <dbReference type="EMBL" id="OMH23039.1"/>
    </source>
</evidence>
<feature type="transmembrane region" description="Helical" evidence="1">
    <location>
        <begin position="117"/>
        <end position="134"/>
    </location>
</feature>
<sequence length="236" mass="25637">MSEHRWERERAAWVLARAGHRPGARRRGEKLAVVARRNDRYEAGAGDAGFAEVTTRPLLYRVIFREEGAANTAGWALLALIGVMVVAVLAGPALIISRAAYGTWWVMVRKWGRMMPGPYLLIAAVLGAVAWLVLSTTGLEGGVLLAARYVAFQVVGGVAWAAWLVRANGWAAVARKQKQSKQRIAPIVVETEAPAVPVEVDNSSHQERDDEPVGIAPIVIEVETEVGHEPEHKEGA</sequence>
<dbReference type="OrthoDB" id="5196806at2"/>
<evidence type="ECO:0000256" key="1">
    <source>
        <dbReference type="SAM" id="Phobius"/>
    </source>
</evidence>
<dbReference type="AlphaFoldDB" id="A0A1R1L6J1"/>